<feature type="compositionally biased region" description="Low complexity" evidence="1">
    <location>
        <begin position="662"/>
        <end position="671"/>
    </location>
</feature>
<feature type="compositionally biased region" description="Basic and acidic residues" evidence="1">
    <location>
        <begin position="563"/>
        <end position="574"/>
    </location>
</feature>
<evidence type="ECO:0000313" key="4">
    <source>
        <dbReference type="Proteomes" id="UP000799118"/>
    </source>
</evidence>
<dbReference type="Gene3D" id="2.40.70.10">
    <property type="entry name" value="Acid Proteases"/>
    <property type="match status" value="1"/>
</dbReference>
<feature type="region of interest" description="Disordered" evidence="1">
    <location>
        <begin position="404"/>
        <end position="428"/>
    </location>
</feature>
<protein>
    <recommendedName>
        <fullName evidence="2">DUF4100 domain-containing protein</fullName>
    </recommendedName>
</protein>
<dbReference type="InterPro" id="IPR025165">
    <property type="entry name" value="DUF4100"/>
</dbReference>
<evidence type="ECO:0000259" key="2">
    <source>
        <dbReference type="Pfam" id="PF13352"/>
    </source>
</evidence>
<feature type="region of interest" description="Disordered" evidence="1">
    <location>
        <begin position="558"/>
        <end position="699"/>
    </location>
</feature>
<evidence type="ECO:0000313" key="3">
    <source>
        <dbReference type="EMBL" id="KAE9383636.1"/>
    </source>
</evidence>
<keyword evidence="4" id="KW-1185">Reference proteome</keyword>
<feature type="region of interest" description="Disordered" evidence="1">
    <location>
        <begin position="1"/>
        <end position="110"/>
    </location>
</feature>
<dbReference type="Pfam" id="PF13352">
    <property type="entry name" value="DUF4100"/>
    <property type="match status" value="1"/>
</dbReference>
<proteinExistence type="predicted"/>
<dbReference type="OrthoDB" id="5535068at2759"/>
<accession>A0A6A4GDL6</accession>
<dbReference type="CDD" id="cd00303">
    <property type="entry name" value="retropepsin_like"/>
    <property type="match status" value="1"/>
</dbReference>
<feature type="compositionally biased region" description="Pro residues" evidence="1">
    <location>
        <begin position="414"/>
        <end position="428"/>
    </location>
</feature>
<feature type="compositionally biased region" description="Low complexity" evidence="1">
    <location>
        <begin position="36"/>
        <end position="100"/>
    </location>
</feature>
<dbReference type="EMBL" id="ML770381">
    <property type="protein sequence ID" value="KAE9383636.1"/>
    <property type="molecule type" value="Genomic_DNA"/>
</dbReference>
<evidence type="ECO:0000256" key="1">
    <source>
        <dbReference type="SAM" id="MobiDB-lite"/>
    </source>
</evidence>
<reference evidence="3" key="1">
    <citation type="journal article" date="2019" name="Environ. Microbiol.">
        <title>Fungal ecological strategies reflected in gene transcription - a case study of two litter decomposers.</title>
        <authorList>
            <person name="Barbi F."/>
            <person name="Kohler A."/>
            <person name="Barry K."/>
            <person name="Baskaran P."/>
            <person name="Daum C."/>
            <person name="Fauchery L."/>
            <person name="Ihrmark K."/>
            <person name="Kuo A."/>
            <person name="LaButti K."/>
            <person name="Lipzen A."/>
            <person name="Morin E."/>
            <person name="Grigoriev I.V."/>
            <person name="Henrissat B."/>
            <person name="Lindahl B."/>
            <person name="Martin F."/>
        </authorList>
    </citation>
    <scope>NUCLEOTIDE SEQUENCE</scope>
    <source>
        <strain evidence="3">JB14</strain>
    </source>
</reference>
<feature type="compositionally biased region" description="Polar residues" evidence="1">
    <location>
        <begin position="599"/>
        <end position="612"/>
    </location>
</feature>
<feature type="compositionally biased region" description="Basic and acidic residues" evidence="1">
    <location>
        <begin position="360"/>
        <end position="369"/>
    </location>
</feature>
<dbReference type="SUPFAM" id="SSF50630">
    <property type="entry name" value="Acid proteases"/>
    <property type="match status" value="1"/>
</dbReference>
<gene>
    <name evidence="3" type="ORF">BT96DRAFT_951159</name>
</gene>
<dbReference type="AlphaFoldDB" id="A0A6A4GDL6"/>
<feature type="non-terminal residue" evidence="3">
    <location>
        <position position="1"/>
    </location>
</feature>
<organism evidence="3 4">
    <name type="scientific">Gymnopus androsaceus JB14</name>
    <dbReference type="NCBI Taxonomy" id="1447944"/>
    <lineage>
        <taxon>Eukaryota</taxon>
        <taxon>Fungi</taxon>
        <taxon>Dikarya</taxon>
        <taxon>Basidiomycota</taxon>
        <taxon>Agaricomycotina</taxon>
        <taxon>Agaricomycetes</taxon>
        <taxon>Agaricomycetidae</taxon>
        <taxon>Agaricales</taxon>
        <taxon>Marasmiineae</taxon>
        <taxon>Omphalotaceae</taxon>
        <taxon>Gymnopus</taxon>
    </lineage>
</organism>
<dbReference type="InterPro" id="IPR021109">
    <property type="entry name" value="Peptidase_aspartic_dom_sf"/>
</dbReference>
<sequence length="945" mass="104494">ENYSGFPVTDNDANTFLGQHPEGDLFAEYTPRTADSDNSSSGSDSEHTATLATSSSNPTTSSSRTSLSRFPSISFFGRSSSATPSTTTRQPRSLPGSPRQSRPPSPQRAPRIVAPVIQIVPSNSNSSGITNSVSMSSVASTTALVFTMPVPGMADAPKFTGTRPSAFLKQILAHGARAGISDKDQLVDYIVLYSSDEVVSNIQYLLDFNLEEAGKTWAAAEARLLRMYKSSEEVPIVRLKDLETFCRLGAKEPKFTRKSELEKYYNSFLKVAGPLLKNKTISSTDSNYYFVQGLPMKDLKYLMRVLPAANRLRASPPTMDAAYDLLETKLGNKTSLNTHDWESDESADEGSLERLSNVKFSKESKKEDGPSISKKPILKKEEAKSSDLIETLTKEMQEIKASLANLNRKGPTRPSTPPNTPVDPSSPPARPCWMCGEWHDDPTIPAKCIHIQEFINEGIVVHQYNRRITQPDGQQLPRVQYGQKGGVAGILRAKQDSNVRDAPPYMTSSSPASLIYEGQDVFDGGVFGVASADICFNYDDPSDEESLYDMTDFIPFAAPTTRSGKDTSARHDPLSQKGRTNNKRGGPRSAPDVPPSGFSPPSLQKSPDTTPLQAPEAQEPSLEPNTVDHDELPPLQVGRNSKKSVSVPEPPHPINKNNGWRQSQPSKSKNPQSDKKPDVDMKDGTRRVPSSVPQYHFTSDLQQRVNSKKVFEKIIDTNITLTVGELLGCSPDLMKQTVDAAKTRREYAHREVSALYREEDEEVDHVVAGLEIPVEDAPRLKNFLVKYSSAVVAQDKLYAMVTGVFNVTINGLKFRAMINTGSELTIGSRGFFEKARLPLEIEGMKWSLKDVNGGVKPLMGVLTDTDIWIGKYNFPHHIFVSRGDLSDSWDIIIGQPFLQYYASRIEYWRSGDTRLFLWNNGDKNRIPHVSIALTDPKSERNQYVI</sequence>
<feature type="compositionally biased region" description="Basic and acidic residues" evidence="1">
    <location>
        <begin position="672"/>
        <end position="686"/>
    </location>
</feature>
<feature type="region of interest" description="Disordered" evidence="1">
    <location>
        <begin position="358"/>
        <end position="379"/>
    </location>
</feature>
<dbReference type="Proteomes" id="UP000799118">
    <property type="component" value="Unassembled WGS sequence"/>
</dbReference>
<feature type="domain" description="DUF4100" evidence="2">
    <location>
        <begin position="466"/>
        <end position="749"/>
    </location>
</feature>
<name>A0A6A4GDL6_9AGAR</name>